<keyword evidence="2" id="KW-1185">Reference proteome</keyword>
<name>A0ACC0XU69_9ROSI</name>
<dbReference type="EMBL" id="CM047745">
    <property type="protein sequence ID" value="KAJ0024256.1"/>
    <property type="molecule type" value="Genomic_DNA"/>
</dbReference>
<proteinExistence type="predicted"/>
<protein>
    <submittedName>
        <fullName evidence="1">Uncharacterized protein</fullName>
    </submittedName>
</protein>
<dbReference type="Proteomes" id="UP001163603">
    <property type="component" value="Chromosome 10"/>
</dbReference>
<reference evidence="2" key="1">
    <citation type="journal article" date="2023" name="G3 (Bethesda)">
        <title>Genome assembly and association tests identify interacting loci associated with vigor, precocity, and sex in interspecific pistachio rootstocks.</title>
        <authorList>
            <person name="Palmer W."/>
            <person name="Jacygrad E."/>
            <person name="Sagayaradj S."/>
            <person name="Cavanaugh K."/>
            <person name="Han R."/>
            <person name="Bertier L."/>
            <person name="Beede B."/>
            <person name="Kafkas S."/>
            <person name="Golino D."/>
            <person name="Preece J."/>
            <person name="Michelmore R."/>
        </authorList>
    </citation>
    <scope>NUCLEOTIDE SEQUENCE [LARGE SCALE GENOMIC DNA]</scope>
</reference>
<evidence type="ECO:0000313" key="2">
    <source>
        <dbReference type="Proteomes" id="UP001163603"/>
    </source>
</evidence>
<sequence>MAWLPTSTELRTLRKISNSNIFTTQKLDANQHLRRKKVLQLISYVQESCDASRAIDIGRAAFTTTLNLISNTIFSVDDSFILFYIYLGRGFRRIKGPCAKFCAQLRFFNEYLPEDKDPLHAWLVICFVSVLALAGKKNVLCVTTESNTSATPLIKKVFLHPASADRVLLPDGRYMAYRVPGIRGLKTSLLEEFGICLLTYDIPGFGESDPHPSRNVESSVLDMLFLASSVGVNGKFWVLGYILIYSLRS</sequence>
<gene>
    <name evidence="1" type="ORF">Pint_07325</name>
</gene>
<evidence type="ECO:0000313" key="1">
    <source>
        <dbReference type="EMBL" id="KAJ0024256.1"/>
    </source>
</evidence>
<accession>A0ACC0XU69</accession>
<organism evidence="1 2">
    <name type="scientific">Pistacia integerrima</name>
    <dbReference type="NCBI Taxonomy" id="434235"/>
    <lineage>
        <taxon>Eukaryota</taxon>
        <taxon>Viridiplantae</taxon>
        <taxon>Streptophyta</taxon>
        <taxon>Embryophyta</taxon>
        <taxon>Tracheophyta</taxon>
        <taxon>Spermatophyta</taxon>
        <taxon>Magnoliopsida</taxon>
        <taxon>eudicotyledons</taxon>
        <taxon>Gunneridae</taxon>
        <taxon>Pentapetalae</taxon>
        <taxon>rosids</taxon>
        <taxon>malvids</taxon>
        <taxon>Sapindales</taxon>
        <taxon>Anacardiaceae</taxon>
        <taxon>Pistacia</taxon>
    </lineage>
</organism>
<comment type="caution">
    <text evidence="1">The sequence shown here is derived from an EMBL/GenBank/DDBJ whole genome shotgun (WGS) entry which is preliminary data.</text>
</comment>